<evidence type="ECO:0000256" key="2">
    <source>
        <dbReference type="ARBA" id="ARBA00022448"/>
    </source>
</evidence>
<feature type="domain" description="TonB-dependent receptor plug" evidence="11">
    <location>
        <begin position="59"/>
        <end position="162"/>
    </location>
</feature>
<reference evidence="12" key="1">
    <citation type="submission" date="2015-10" db="EMBL/GenBank/DDBJ databases">
        <authorList>
            <person name="Gilbert D.G."/>
        </authorList>
    </citation>
    <scope>NUCLEOTIDE SEQUENCE</scope>
</reference>
<evidence type="ECO:0000256" key="4">
    <source>
        <dbReference type="ARBA" id="ARBA00022692"/>
    </source>
</evidence>
<keyword evidence="2" id="KW-0813">Transport</keyword>
<keyword evidence="3" id="KW-0410">Iron transport</keyword>
<gene>
    <name evidence="12" type="ORF">MGWOODY_Smn3449</name>
</gene>
<keyword evidence="5" id="KW-0408">Iron</keyword>
<dbReference type="Gene3D" id="2.40.170.20">
    <property type="entry name" value="TonB-dependent receptor, beta-barrel domain"/>
    <property type="match status" value="1"/>
</dbReference>
<dbReference type="InterPro" id="IPR039426">
    <property type="entry name" value="TonB-dep_rcpt-like"/>
</dbReference>
<sequence length="779" mass="82246">MKVSHRLGILAASTILANAAVPAFAQSASPTPGDQTTPVADDAMADIIVTANKREERLHDVPISISVIGGDQITKQNINEVTDLVRSTPALNSAGPFGALSIRGVGSISFARSAEGSVGVVVDGVALANTSTNPPQLFDIARVEVLEGPQGTLFGRNSSAGVVNITTVAPDPNKWEVIGHADIATRNNYIGRAVINVPVSGNAALRVAGSYSQAPETQYNRYDGSYFRNTGKSVRGRFKWDPIDALTINLGADYSQFDRKGGTPWTVYQSTPGSLLSQRLAACGVVVGPENQQGCIDGGNATTTRSYGFSGQVDAQIGGLTLTSISAYRAFKSTFGGTDVDSVPINRLNVNESPTSVRNFSQEFRLTSPTGGLIDYVVGLYYFDSKLDGTNTQRGNILSDFTSGPAAALCPLAPFGPPAILCALPVGQVQTTSATTTSYAAFGNATLNISPSFRLLFGARYGREDVDARTTGVLVPGALTGVLSIAPISAGIHDTYFSYRVGAQFDVTRNVMLYGTYTRGYKGPSINDQTGTGNIPKIVQPEIPHAGEIGVKANVFNGRLTASIAGFYNRIDNFQAQFFDPTAGAFIFGNAPKLTTKGVSFNLTGRPTRGLTLNLGALYNDARYGAGYLVACAQGQTAAQGCMTIAPGVTVDDAGGNRLTGAPEWKVTAFSEYAATLTGNIQGFVQADMAYTSRINFDAAYSPQNTNAPAAIFGGRIGVRTVDERFGISVFARNLFDIYRPVVRFATPVARQQLDPLSFSQISGPESRRTIGVSLDAKF</sequence>
<evidence type="ECO:0000256" key="5">
    <source>
        <dbReference type="ARBA" id="ARBA00023004"/>
    </source>
</evidence>
<feature type="domain" description="TonB-dependent receptor-like beta-barrel" evidence="10">
    <location>
        <begin position="201"/>
        <end position="734"/>
    </location>
</feature>
<name>A0A160TLZ9_9ZZZZ</name>
<keyword evidence="8" id="KW-0472">Membrane</keyword>
<evidence type="ECO:0000259" key="10">
    <source>
        <dbReference type="Pfam" id="PF00593"/>
    </source>
</evidence>
<dbReference type="PROSITE" id="PS52016">
    <property type="entry name" value="TONB_DEPENDENT_REC_3"/>
    <property type="match status" value="1"/>
</dbReference>
<dbReference type="Pfam" id="PF00593">
    <property type="entry name" value="TonB_dep_Rec_b-barrel"/>
    <property type="match status" value="1"/>
</dbReference>
<dbReference type="SUPFAM" id="SSF56935">
    <property type="entry name" value="Porins"/>
    <property type="match status" value="1"/>
</dbReference>
<dbReference type="PANTHER" id="PTHR32552:SF81">
    <property type="entry name" value="TONB-DEPENDENT OUTER MEMBRANE RECEPTOR"/>
    <property type="match status" value="1"/>
</dbReference>
<evidence type="ECO:0000256" key="7">
    <source>
        <dbReference type="ARBA" id="ARBA00023077"/>
    </source>
</evidence>
<dbReference type="InterPro" id="IPR012910">
    <property type="entry name" value="Plug_dom"/>
</dbReference>
<dbReference type="AlphaFoldDB" id="A0A160TLZ9"/>
<dbReference type="GO" id="GO:0006826">
    <property type="term" value="P:iron ion transport"/>
    <property type="evidence" value="ECO:0007669"/>
    <property type="project" value="UniProtKB-KW"/>
</dbReference>
<evidence type="ECO:0000259" key="11">
    <source>
        <dbReference type="Pfam" id="PF07715"/>
    </source>
</evidence>
<dbReference type="EMBL" id="CZQE01000275">
    <property type="protein sequence ID" value="CUS45538.1"/>
    <property type="molecule type" value="Genomic_DNA"/>
</dbReference>
<evidence type="ECO:0000256" key="9">
    <source>
        <dbReference type="ARBA" id="ARBA00023237"/>
    </source>
</evidence>
<keyword evidence="9" id="KW-0998">Cell outer membrane</keyword>
<dbReference type="GO" id="GO:0009279">
    <property type="term" value="C:cell outer membrane"/>
    <property type="evidence" value="ECO:0007669"/>
    <property type="project" value="UniProtKB-SubCell"/>
</dbReference>
<comment type="subcellular location">
    <subcellularLocation>
        <location evidence="1">Cell outer membrane</location>
        <topology evidence="1">Multi-pass membrane protein</topology>
    </subcellularLocation>
</comment>
<proteinExistence type="predicted"/>
<dbReference type="InterPro" id="IPR000531">
    <property type="entry name" value="Beta-barrel_TonB"/>
</dbReference>
<keyword evidence="6" id="KW-0406">Ion transport</keyword>
<keyword evidence="4" id="KW-0812">Transmembrane</keyword>
<protein>
    <submittedName>
        <fullName evidence="12">Outer membrane receptor proteins, mostly Fe transport</fullName>
    </submittedName>
</protein>
<organism evidence="12">
    <name type="scientific">hydrothermal vent metagenome</name>
    <dbReference type="NCBI Taxonomy" id="652676"/>
    <lineage>
        <taxon>unclassified sequences</taxon>
        <taxon>metagenomes</taxon>
        <taxon>ecological metagenomes</taxon>
    </lineage>
</organism>
<keyword evidence="12" id="KW-0675">Receptor</keyword>
<accession>A0A160TLZ9</accession>
<dbReference type="PANTHER" id="PTHR32552">
    <property type="entry name" value="FERRICHROME IRON RECEPTOR-RELATED"/>
    <property type="match status" value="1"/>
</dbReference>
<dbReference type="Pfam" id="PF07715">
    <property type="entry name" value="Plug"/>
    <property type="match status" value="1"/>
</dbReference>
<evidence type="ECO:0000256" key="6">
    <source>
        <dbReference type="ARBA" id="ARBA00023065"/>
    </source>
</evidence>
<evidence type="ECO:0000313" key="12">
    <source>
        <dbReference type="EMBL" id="CUS45538.1"/>
    </source>
</evidence>
<evidence type="ECO:0000256" key="1">
    <source>
        <dbReference type="ARBA" id="ARBA00004571"/>
    </source>
</evidence>
<evidence type="ECO:0000256" key="8">
    <source>
        <dbReference type="ARBA" id="ARBA00023136"/>
    </source>
</evidence>
<evidence type="ECO:0000256" key="3">
    <source>
        <dbReference type="ARBA" id="ARBA00022496"/>
    </source>
</evidence>
<keyword evidence="7" id="KW-0798">TonB box</keyword>
<dbReference type="InterPro" id="IPR036942">
    <property type="entry name" value="Beta-barrel_TonB_sf"/>
</dbReference>